<evidence type="ECO:0000256" key="1">
    <source>
        <dbReference type="SAM" id="MobiDB-lite"/>
    </source>
</evidence>
<sequence>MSRARVEPNPIRKGVDPCNVAKESTLRDEQRIRSETRDLPTDKVGGSLRRKNALRLVTRSWFDGFSVLHSVRLILGNHVDLGFFRYVDPAEANYQMDRQILLGQESTVVFAEDNRKKALRDEGKRRKRPCV</sequence>
<accession>A0A8J5FEC4</accession>
<proteinExistence type="predicted"/>
<protein>
    <submittedName>
        <fullName evidence="2">Uncharacterized protein</fullName>
    </submittedName>
</protein>
<organism evidence="2 3">
    <name type="scientific">Zingiber officinale</name>
    <name type="common">Ginger</name>
    <name type="synonym">Amomum zingiber</name>
    <dbReference type="NCBI Taxonomy" id="94328"/>
    <lineage>
        <taxon>Eukaryota</taxon>
        <taxon>Viridiplantae</taxon>
        <taxon>Streptophyta</taxon>
        <taxon>Embryophyta</taxon>
        <taxon>Tracheophyta</taxon>
        <taxon>Spermatophyta</taxon>
        <taxon>Magnoliopsida</taxon>
        <taxon>Liliopsida</taxon>
        <taxon>Zingiberales</taxon>
        <taxon>Zingiberaceae</taxon>
        <taxon>Zingiber</taxon>
    </lineage>
</organism>
<dbReference type="Proteomes" id="UP000734854">
    <property type="component" value="Unassembled WGS sequence"/>
</dbReference>
<name>A0A8J5FEC4_ZINOF</name>
<feature type="compositionally biased region" description="Basic and acidic residues" evidence="1">
    <location>
        <begin position="24"/>
        <end position="41"/>
    </location>
</feature>
<dbReference type="AlphaFoldDB" id="A0A8J5FEC4"/>
<reference evidence="2 3" key="1">
    <citation type="submission" date="2020-08" db="EMBL/GenBank/DDBJ databases">
        <title>Plant Genome Project.</title>
        <authorList>
            <person name="Zhang R.-G."/>
        </authorList>
    </citation>
    <scope>NUCLEOTIDE SEQUENCE [LARGE SCALE GENOMIC DNA]</scope>
    <source>
        <tissue evidence="2">Rhizome</tissue>
    </source>
</reference>
<gene>
    <name evidence="2" type="ORF">ZIOFF_054984</name>
</gene>
<comment type="caution">
    <text evidence="2">The sequence shown here is derived from an EMBL/GenBank/DDBJ whole genome shotgun (WGS) entry which is preliminary data.</text>
</comment>
<feature type="region of interest" description="Disordered" evidence="1">
    <location>
        <begin position="24"/>
        <end position="44"/>
    </location>
</feature>
<evidence type="ECO:0000313" key="2">
    <source>
        <dbReference type="EMBL" id="KAG6486414.1"/>
    </source>
</evidence>
<keyword evidence="3" id="KW-1185">Reference proteome</keyword>
<evidence type="ECO:0000313" key="3">
    <source>
        <dbReference type="Proteomes" id="UP000734854"/>
    </source>
</evidence>
<dbReference type="EMBL" id="JACMSC010000015">
    <property type="protein sequence ID" value="KAG6486414.1"/>
    <property type="molecule type" value="Genomic_DNA"/>
</dbReference>